<dbReference type="RefSeq" id="WP_210598974.1">
    <property type="nucleotide sequence ID" value="NZ_JAGKSQ010000010.1"/>
</dbReference>
<comment type="caution">
    <text evidence="1">The sequence shown here is derived from an EMBL/GenBank/DDBJ whole genome shotgun (WGS) entry which is preliminary data.</text>
</comment>
<protein>
    <submittedName>
        <fullName evidence="1">Uncharacterized protein</fullName>
    </submittedName>
</protein>
<dbReference type="Proteomes" id="UP000678228">
    <property type="component" value="Unassembled WGS sequence"/>
</dbReference>
<gene>
    <name evidence="1" type="ORF">J7W16_18500</name>
</gene>
<dbReference type="AlphaFoldDB" id="A0A940WYG2"/>
<reference evidence="1" key="1">
    <citation type="submission" date="2021-03" db="EMBL/GenBank/DDBJ databases">
        <title>Bacillus suaedae sp. nov., isolated from Suaeda aralocaspica.</title>
        <authorList>
            <person name="Lei R.F.R."/>
        </authorList>
    </citation>
    <scope>NUCLEOTIDE SEQUENCE</scope>
    <source>
        <strain evidence="1">YZJH907-2</strain>
    </source>
</reference>
<sequence>MKLFRFLLVAIIAVLLWGTTEISADAKQKVNERPTEGVAAKSDLGESSIDIRFSIQAYRYMEAGYNYLRLAQYGQADIGGETHAKQQVDSIGVDVYLQKWNSDQKRWVDLFKADSASAINSRTVETSKKVSLIKGSLYRTKTYHWIVDGSSSESTTAYSSYLTAK</sequence>
<keyword evidence="2" id="KW-1185">Reference proteome</keyword>
<organism evidence="1 2">
    <name type="scientific">Halalkalibacter suaedae</name>
    <dbReference type="NCBI Taxonomy" id="2822140"/>
    <lineage>
        <taxon>Bacteria</taxon>
        <taxon>Bacillati</taxon>
        <taxon>Bacillota</taxon>
        <taxon>Bacilli</taxon>
        <taxon>Bacillales</taxon>
        <taxon>Bacillaceae</taxon>
        <taxon>Halalkalibacter</taxon>
    </lineage>
</organism>
<evidence type="ECO:0000313" key="1">
    <source>
        <dbReference type="EMBL" id="MBP3953117.1"/>
    </source>
</evidence>
<name>A0A940WYG2_9BACI</name>
<evidence type="ECO:0000313" key="2">
    <source>
        <dbReference type="Proteomes" id="UP000678228"/>
    </source>
</evidence>
<proteinExistence type="predicted"/>
<accession>A0A940WYG2</accession>
<dbReference type="EMBL" id="JAGKSQ010000010">
    <property type="protein sequence ID" value="MBP3953117.1"/>
    <property type="molecule type" value="Genomic_DNA"/>
</dbReference>